<accession>X0Y7U6</accession>
<organism evidence="1">
    <name type="scientific">marine sediment metagenome</name>
    <dbReference type="NCBI Taxonomy" id="412755"/>
    <lineage>
        <taxon>unclassified sequences</taxon>
        <taxon>metagenomes</taxon>
        <taxon>ecological metagenomes</taxon>
    </lineage>
</organism>
<sequence>SKKVDLKDFYVGKVDWLEKLSQEDRLEVFFD</sequence>
<protein>
    <submittedName>
        <fullName evidence="1">Uncharacterized protein</fullName>
    </submittedName>
</protein>
<proteinExistence type="predicted"/>
<evidence type="ECO:0000313" key="1">
    <source>
        <dbReference type="EMBL" id="GAG51850.1"/>
    </source>
</evidence>
<reference evidence="1" key="1">
    <citation type="journal article" date="2014" name="Front. Microbiol.">
        <title>High frequency of phylogenetically diverse reductive dehalogenase-homologous genes in deep subseafloor sedimentary metagenomes.</title>
        <authorList>
            <person name="Kawai M."/>
            <person name="Futagami T."/>
            <person name="Toyoda A."/>
            <person name="Takaki Y."/>
            <person name="Nishi S."/>
            <person name="Hori S."/>
            <person name="Arai W."/>
            <person name="Tsubouchi T."/>
            <person name="Morono Y."/>
            <person name="Uchiyama I."/>
            <person name="Ito T."/>
            <person name="Fujiyama A."/>
            <person name="Inagaki F."/>
            <person name="Takami H."/>
        </authorList>
    </citation>
    <scope>NUCLEOTIDE SEQUENCE</scope>
    <source>
        <strain evidence="1">Expedition CK06-06</strain>
    </source>
</reference>
<name>X0Y7U6_9ZZZZ</name>
<comment type="caution">
    <text evidence="1">The sequence shown here is derived from an EMBL/GenBank/DDBJ whole genome shotgun (WGS) entry which is preliminary data.</text>
</comment>
<gene>
    <name evidence="1" type="ORF">S01H1_77590</name>
</gene>
<feature type="non-terminal residue" evidence="1">
    <location>
        <position position="1"/>
    </location>
</feature>
<dbReference type="AlphaFoldDB" id="X0Y7U6"/>
<dbReference type="EMBL" id="BARS01052158">
    <property type="protein sequence ID" value="GAG51850.1"/>
    <property type="molecule type" value="Genomic_DNA"/>
</dbReference>